<keyword evidence="3" id="KW-1185">Reference proteome</keyword>
<evidence type="ECO:0000313" key="3">
    <source>
        <dbReference type="Proteomes" id="UP000326396"/>
    </source>
</evidence>
<proteinExistence type="predicted"/>
<evidence type="ECO:0000313" key="2">
    <source>
        <dbReference type="EMBL" id="KAD4177964.1"/>
    </source>
</evidence>
<name>A0A5N6MVM7_9ASTR</name>
<sequence>MANKSTANEPERGQEEQEEETSAQCQIVLYRKRGPFRRWKSIARKRPKEMPVNVYIPIIEWEFFYLEKKFRLKYSEDEKFATNCSLFAFKMVYQLGNKDRAPQRKLRSKNRRIKQKVSKYVGENTQLLASENITSTSTPVTHHDASCFMDEEHNEFLSRITSDEWEMADKVFWATCYPDVSSFVSTSSLATVQNQAGMNVVTSTLDIIVTMQLPFH</sequence>
<evidence type="ECO:0000256" key="1">
    <source>
        <dbReference type="SAM" id="MobiDB-lite"/>
    </source>
</evidence>
<dbReference type="AlphaFoldDB" id="A0A5N6MVM7"/>
<dbReference type="EMBL" id="SZYD01000014">
    <property type="protein sequence ID" value="KAD4177964.1"/>
    <property type="molecule type" value="Genomic_DNA"/>
</dbReference>
<protein>
    <submittedName>
        <fullName evidence="2">Uncharacterized protein</fullName>
    </submittedName>
</protein>
<dbReference type="Proteomes" id="UP000326396">
    <property type="component" value="Linkage Group LG4"/>
</dbReference>
<feature type="region of interest" description="Disordered" evidence="1">
    <location>
        <begin position="1"/>
        <end position="23"/>
    </location>
</feature>
<accession>A0A5N6MVM7</accession>
<comment type="caution">
    <text evidence="2">The sequence shown here is derived from an EMBL/GenBank/DDBJ whole genome shotgun (WGS) entry which is preliminary data.</text>
</comment>
<organism evidence="2 3">
    <name type="scientific">Mikania micrantha</name>
    <name type="common">bitter vine</name>
    <dbReference type="NCBI Taxonomy" id="192012"/>
    <lineage>
        <taxon>Eukaryota</taxon>
        <taxon>Viridiplantae</taxon>
        <taxon>Streptophyta</taxon>
        <taxon>Embryophyta</taxon>
        <taxon>Tracheophyta</taxon>
        <taxon>Spermatophyta</taxon>
        <taxon>Magnoliopsida</taxon>
        <taxon>eudicotyledons</taxon>
        <taxon>Gunneridae</taxon>
        <taxon>Pentapetalae</taxon>
        <taxon>asterids</taxon>
        <taxon>campanulids</taxon>
        <taxon>Asterales</taxon>
        <taxon>Asteraceae</taxon>
        <taxon>Asteroideae</taxon>
        <taxon>Heliantheae alliance</taxon>
        <taxon>Eupatorieae</taxon>
        <taxon>Mikania</taxon>
    </lineage>
</organism>
<reference evidence="2 3" key="1">
    <citation type="submission" date="2019-05" db="EMBL/GenBank/DDBJ databases">
        <title>Mikania micrantha, genome provides insights into the molecular mechanism of rapid growth.</title>
        <authorList>
            <person name="Liu B."/>
        </authorList>
    </citation>
    <scope>NUCLEOTIDE SEQUENCE [LARGE SCALE GENOMIC DNA]</scope>
    <source>
        <strain evidence="2">NLD-2019</strain>
        <tissue evidence="2">Leaf</tissue>
    </source>
</reference>
<gene>
    <name evidence="2" type="ORF">E3N88_26555</name>
</gene>